<feature type="domain" description="Reverse transcriptase Ty1/copia-type" evidence="2">
    <location>
        <begin position="690"/>
        <end position="758"/>
    </location>
</feature>
<protein>
    <submittedName>
        <fullName evidence="5">Ribonuclease H-like domain-containing protein</fullName>
    </submittedName>
</protein>
<comment type="caution">
    <text evidence="5">The sequence shown here is derived from an EMBL/GenBank/DDBJ whole genome shotgun (WGS) entry which is preliminary data.</text>
</comment>
<gene>
    <name evidence="5" type="ORF">Tci_504158</name>
</gene>
<dbReference type="PANTHER" id="PTHR11439">
    <property type="entry name" value="GAG-POL-RELATED RETROTRANSPOSON"/>
    <property type="match status" value="1"/>
</dbReference>
<feature type="compositionally biased region" description="Low complexity" evidence="1">
    <location>
        <begin position="410"/>
        <end position="419"/>
    </location>
</feature>
<dbReference type="Pfam" id="PF13976">
    <property type="entry name" value="gag_pre-integrs"/>
    <property type="match status" value="1"/>
</dbReference>
<feature type="non-terminal residue" evidence="5">
    <location>
        <position position="1"/>
    </location>
</feature>
<dbReference type="AlphaFoldDB" id="A0A699IAF7"/>
<sequence length="838" mass="94040">PVPTVVPQSIVKSPRPVKHVVNKEHSPLKRPINYRPTTKNSNFIKKVTTVKPRSILEPSLPNLIITLHSSSLPGFMLRVSSEGRAGEGVAILARKGVKVTVNVVPTAVLTRLRLVSLNAARPVPTVVPQSTVKSPRPVKHVVNKAHSPISRPIDQRTTTKNSKKVTIVKVNDVQDTKGNAKKALANWGNPQQAQKDKGVIDSGCSRHMTRNISFLSDFEKINRGYVALRGNPKGGKILGKCKIKTGKLDFDDVYFVKEIKFNLFSVSQMCDKKKSVLFTDTECVVLSSDYKLPDENHVLLKVLRENNMYNVDLQNVVPSGDLTCLFANATLDKSNLWHRRLGHIIFNTMIKLVKGNLVRGLPSKIFDNNHTCVACQKGKQHRASWIRPKWLFDIDTLTKSMNYQPDVTRNQPNDNADPQNTDDDDAFDLKENKPDVHVSVNESDKSDSKKHDEKAKRDDKGKTLVDSPIGVRYLRAKFEEFSSNSTNRVNAVSAAITAAGLNSTNITNSFNTASPSDTAVSPNFGIAEKSSFVDPFKYPDDPDMIELEDVVYSDDEKDVAPQTRSMTRMVKEQGGLHQTYDEDFHTYMFACFLSQEEPNKVNQALKDASWIEAMQEELLQFKMKKVWVLVDLPKGKRAIGFKDPDYPDKVYKVVKALYGLHQASRAWYETLANYLLENDFQRGKIDQTLSTNKETCKAFEKLMKDKFQRSSIGELTFFLGLQVKQKDAGIFISQDKYVAKILRKFGFTDVKSASTPIETEKPLLKEPDGEDVDVHIYRKSTTGGCQFLGCRLISWQCKKQTVVATSSTKAEYVAAASCCAQVLLIQNQLLDYRARKAV</sequence>
<dbReference type="InterPro" id="IPR054722">
    <property type="entry name" value="PolX-like_BBD"/>
</dbReference>
<evidence type="ECO:0000256" key="1">
    <source>
        <dbReference type="SAM" id="MobiDB-lite"/>
    </source>
</evidence>
<name>A0A699IAF7_TANCI</name>
<evidence type="ECO:0000259" key="3">
    <source>
        <dbReference type="Pfam" id="PF13976"/>
    </source>
</evidence>
<evidence type="ECO:0000259" key="2">
    <source>
        <dbReference type="Pfam" id="PF07727"/>
    </source>
</evidence>
<feature type="compositionally biased region" description="Basic and acidic residues" evidence="1">
    <location>
        <begin position="427"/>
        <end position="463"/>
    </location>
</feature>
<dbReference type="InterPro" id="IPR025724">
    <property type="entry name" value="GAG-pre-integrase_dom"/>
</dbReference>
<dbReference type="EMBL" id="BKCJ010265190">
    <property type="protein sequence ID" value="GEZ32185.1"/>
    <property type="molecule type" value="Genomic_DNA"/>
</dbReference>
<dbReference type="InterPro" id="IPR013103">
    <property type="entry name" value="RVT_2"/>
</dbReference>
<dbReference type="PANTHER" id="PTHR11439:SF509">
    <property type="entry name" value="RNA-DIRECTED DNA POLYMERASE"/>
    <property type="match status" value="1"/>
</dbReference>
<accession>A0A699IAF7</accession>
<feature type="domain" description="Reverse transcriptase Ty1/copia-type" evidence="2">
    <location>
        <begin position="638"/>
        <end position="687"/>
    </location>
</feature>
<proteinExistence type="predicted"/>
<reference evidence="5" key="1">
    <citation type="journal article" date="2019" name="Sci. Rep.">
        <title>Draft genome of Tanacetum cinerariifolium, the natural source of mosquito coil.</title>
        <authorList>
            <person name="Yamashiro T."/>
            <person name="Shiraishi A."/>
            <person name="Satake H."/>
            <person name="Nakayama K."/>
        </authorList>
    </citation>
    <scope>NUCLEOTIDE SEQUENCE</scope>
</reference>
<dbReference type="CDD" id="cd09272">
    <property type="entry name" value="RNase_HI_RT_Ty1"/>
    <property type="match status" value="1"/>
</dbReference>
<feature type="domain" description="Retrovirus-related Pol polyprotein from transposon TNT 1-94-like beta-barrel" evidence="4">
    <location>
        <begin position="199"/>
        <end position="272"/>
    </location>
</feature>
<feature type="domain" description="GAG-pre-integrase" evidence="3">
    <location>
        <begin position="307"/>
        <end position="380"/>
    </location>
</feature>
<evidence type="ECO:0000259" key="4">
    <source>
        <dbReference type="Pfam" id="PF22936"/>
    </source>
</evidence>
<feature type="region of interest" description="Disordered" evidence="1">
    <location>
        <begin position="403"/>
        <end position="463"/>
    </location>
</feature>
<dbReference type="Pfam" id="PF22936">
    <property type="entry name" value="Pol_BBD"/>
    <property type="match status" value="1"/>
</dbReference>
<dbReference type="Pfam" id="PF07727">
    <property type="entry name" value="RVT_2"/>
    <property type="match status" value="2"/>
</dbReference>
<evidence type="ECO:0000313" key="5">
    <source>
        <dbReference type="EMBL" id="GEZ32185.1"/>
    </source>
</evidence>
<organism evidence="5">
    <name type="scientific">Tanacetum cinerariifolium</name>
    <name type="common">Dalmatian daisy</name>
    <name type="synonym">Chrysanthemum cinerariifolium</name>
    <dbReference type="NCBI Taxonomy" id="118510"/>
    <lineage>
        <taxon>Eukaryota</taxon>
        <taxon>Viridiplantae</taxon>
        <taxon>Streptophyta</taxon>
        <taxon>Embryophyta</taxon>
        <taxon>Tracheophyta</taxon>
        <taxon>Spermatophyta</taxon>
        <taxon>Magnoliopsida</taxon>
        <taxon>eudicotyledons</taxon>
        <taxon>Gunneridae</taxon>
        <taxon>Pentapetalae</taxon>
        <taxon>asterids</taxon>
        <taxon>campanulids</taxon>
        <taxon>Asterales</taxon>
        <taxon>Asteraceae</taxon>
        <taxon>Asteroideae</taxon>
        <taxon>Anthemideae</taxon>
        <taxon>Anthemidinae</taxon>
        <taxon>Tanacetum</taxon>
    </lineage>
</organism>